<dbReference type="EMBL" id="UXUI01007633">
    <property type="protein sequence ID" value="VDD88451.1"/>
    <property type="molecule type" value="Genomic_DNA"/>
</dbReference>
<dbReference type="WBParaSite" id="EVEC_0000388601-mRNA-1">
    <property type="protein sequence ID" value="EVEC_0000388601-mRNA-1"/>
    <property type="gene ID" value="EVEC_0000388601"/>
</dbReference>
<sequence>MSEARSEEVLQNRPGNVLDAGNISSKSGRVPLDGHSAVPQFWSCPYRRKAASLCIMYGGSNNELYNINNDSTSSG</sequence>
<evidence type="ECO:0000313" key="4">
    <source>
        <dbReference type="WBParaSite" id="EVEC_0000388601-mRNA-1"/>
    </source>
</evidence>
<dbReference type="Proteomes" id="UP000274131">
    <property type="component" value="Unassembled WGS sequence"/>
</dbReference>
<evidence type="ECO:0000313" key="2">
    <source>
        <dbReference type="EMBL" id="VDD88451.1"/>
    </source>
</evidence>
<feature type="compositionally biased region" description="Basic and acidic residues" evidence="1">
    <location>
        <begin position="1"/>
        <end position="10"/>
    </location>
</feature>
<reference evidence="4" key="1">
    <citation type="submission" date="2017-02" db="UniProtKB">
        <authorList>
            <consortium name="WormBaseParasite"/>
        </authorList>
    </citation>
    <scope>IDENTIFICATION</scope>
</reference>
<reference evidence="2 3" key="2">
    <citation type="submission" date="2018-10" db="EMBL/GenBank/DDBJ databases">
        <authorList>
            <consortium name="Pathogen Informatics"/>
        </authorList>
    </citation>
    <scope>NUCLEOTIDE SEQUENCE [LARGE SCALE GENOMIC DNA]</scope>
</reference>
<feature type="region of interest" description="Disordered" evidence="1">
    <location>
        <begin position="1"/>
        <end position="33"/>
    </location>
</feature>
<accession>A0A0N4V1P9</accession>
<gene>
    <name evidence="2" type="ORF">EVEC_LOCUS3594</name>
</gene>
<name>A0A0N4V1P9_ENTVE</name>
<protein>
    <submittedName>
        <fullName evidence="2 4">Uncharacterized protein</fullName>
    </submittedName>
</protein>
<organism evidence="4">
    <name type="scientific">Enterobius vermicularis</name>
    <name type="common">Human pinworm</name>
    <dbReference type="NCBI Taxonomy" id="51028"/>
    <lineage>
        <taxon>Eukaryota</taxon>
        <taxon>Metazoa</taxon>
        <taxon>Ecdysozoa</taxon>
        <taxon>Nematoda</taxon>
        <taxon>Chromadorea</taxon>
        <taxon>Rhabditida</taxon>
        <taxon>Spirurina</taxon>
        <taxon>Oxyuridomorpha</taxon>
        <taxon>Oxyuroidea</taxon>
        <taxon>Oxyuridae</taxon>
        <taxon>Enterobius</taxon>
    </lineage>
</organism>
<proteinExistence type="predicted"/>
<dbReference type="AlphaFoldDB" id="A0A0N4V1P9"/>
<evidence type="ECO:0000256" key="1">
    <source>
        <dbReference type="SAM" id="MobiDB-lite"/>
    </source>
</evidence>
<evidence type="ECO:0000313" key="3">
    <source>
        <dbReference type="Proteomes" id="UP000274131"/>
    </source>
</evidence>
<keyword evidence="3" id="KW-1185">Reference proteome</keyword>